<evidence type="ECO:0000256" key="14">
    <source>
        <dbReference type="ARBA" id="ARBA00025153"/>
    </source>
</evidence>
<dbReference type="SUPFAM" id="SSF64153">
    <property type="entry name" value="YjeF N-terminal domain-like"/>
    <property type="match status" value="1"/>
</dbReference>
<dbReference type="KEGG" id="crw:CROST_008530"/>
<dbReference type="GO" id="GO:0110051">
    <property type="term" value="P:metabolite repair"/>
    <property type="evidence" value="ECO:0007669"/>
    <property type="project" value="TreeGrafter"/>
</dbReference>
<dbReference type="EC" id="5.1.99.6" evidence="19"/>
<dbReference type="Gene3D" id="3.40.50.10260">
    <property type="entry name" value="YjeF N-terminal domain"/>
    <property type="match status" value="1"/>
</dbReference>
<dbReference type="GO" id="GO:0005524">
    <property type="term" value="F:ATP binding"/>
    <property type="evidence" value="ECO:0007669"/>
    <property type="project" value="UniProtKB-UniRule"/>
</dbReference>
<comment type="catalytic activity">
    <reaction evidence="1 18 19">
        <text>(6R)-NADHX = (6S)-NADHX</text>
        <dbReference type="Rhea" id="RHEA:32215"/>
        <dbReference type="ChEBI" id="CHEBI:64074"/>
        <dbReference type="ChEBI" id="CHEBI:64075"/>
        <dbReference type="EC" id="5.1.99.6"/>
    </reaction>
</comment>
<comment type="similarity">
    <text evidence="4 19">In the C-terminal section; belongs to the NnrD/CARKD family.</text>
</comment>
<name>A0A1S8L8K6_9CLOT</name>
<dbReference type="NCBIfam" id="TIGR00196">
    <property type="entry name" value="yjeF_cterm"/>
    <property type="match status" value="1"/>
</dbReference>
<feature type="binding site" evidence="18">
    <location>
        <position position="55"/>
    </location>
    <ligand>
        <name>K(+)</name>
        <dbReference type="ChEBI" id="CHEBI:29103"/>
    </ligand>
</feature>
<dbReference type="InterPro" id="IPR036652">
    <property type="entry name" value="YjeF_N_dom_sf"/>
</dbReference>
<keyword evidence="11 18" id="KW-0413">Isomerase</keyword>
<accession>A0A1S8L8K6</accession>
<dbReference type="GO" id="GO:0052855">
    <property type="term" value="F:ADP-dependent NAD(P)H-hydrate dehydratase activity"/>
    <property type="evidence" value="ECO:0007669"/>
    <property type="project" value="UniProtKB-UniRule"/>
</dbReference>
<dbReference type="Proteomes" id="UP000190951">
    <property type="component" value="Chromosome"/>
</dbReference>
<dbReference type="Pfam" id="PF01256">
    <property type="entry name" value="Carb_kinase"/>
    <property type="match status" value="1"/>
</dbReference>
<feature type="binding site" evidence="18">
    <location>
        <begin position="130"/>
        <end position="136"/>
    </location>
    <ligand>
        <name>(6S)-NADPHX</name>
        <dbReference type="ChEBI" id="CHEBI:64076"/>
    </ligand>
</feature>
<dbReference type="RefSeq" id="WP_077834311.1">
    <property type="nucleotide sequence ID" value="NZ_CP096983.1"/>
</dbReference>
<evidence type="ECO:0000256" key="12">
    <source>
        <dbReference type="ARBA" id="ARBA00023239"/>
    </source>
</evidence>
<dbReference type="NCBIfam" id="TIGR00197">
    <property type="entry name" value="yjeF_nterm"/>
    <property type="match status" value="1"/>
</dbReference>
<keyword evidence="10 17" id="KW-0520">NAD</keyword>
<feature type="binding site" evidence="18">
    <location>
        <position position="126"/>
    </location>
    <ligand>
        <name>K(+)</name>
        <dbReference type="ChEBI" id="CHEBI:29103"/>
    </ligand>
</feature>
<dbReference type="CDD" id="cd01171">
    <property type="entry name" value="YXKO-related"/>
    <property type="match status" value="1"/>
</dbReference>
<keyword evidence="6 17" id="KW-0547">Nucleotide-binding</keyword>
<feature type="binding site" evidence="18">
    <location>
        <position position="141"/>
    </location>
    <ligand>
        <name>(6S)-NADPHX</name>
        <dbReference type="ChEBI" id="CHEBI:64076"/>
    </ligand>
</feature>
<evidence type="ECO:0000256" key="18">
    <source>
        <dbReference type="HAMAP-Rule" id="MF_01966"/>
    </source>
</evidence>
<feature type="binding site" evidence="17">
    <location>
        <position position="373"/>
    </location>
    <ligand>
        <name>(6S)-NADPHX</name>
        <dbReference type="ChEBI" id="CHEBI:64076"/>
    </ligand>
</feature>
<evidence type="ECO:0000256" key="2">
    <source>
        <dbReference type="ARBA" id="ARBA00000909"/>
    </source>
</evidence>
<keyword evidence="12 17" id="KW-0456">Lyase</keyword>
<evidence type="ECO:0000256" key="15">
    <source>
        <dbReference type="ARBA" id="ARBA00048238"/>
    </source>
</evidence>
<dbReference type="EC" id="4.2.1.136" evidence="19"/>
<dbReference type="PROSITE" id="PS51385">
    <property type="entry name" value="YJEF_N"/>
    <property type="match status" value="1"/>
</dbReference>
<dbReference type="InterPro" id="IPR029056">
    <property type="entry name" value="Ribokinase-like"/>
</dbReference>
<dbReference type="Gene3D" id="3.40.1190.20">
    <property type="match status" value="1"/>
</dbReference>
<keyword evidence="5 18" id="KW-0479">Metal-binding</keyword>
<dbReference type="AlphaFoldDB" id="A0A1S8L8K6"/>
<dbReference type="InterPro" id="IPR000631">
    <property type="entry name" value="CARKD"/>
</dbReference>
<keyword evidence="13" id="KW-0511">Multifunctional enzyme</keyword>
<dbReference type="InterPro" id="IPR004443">
    <property type="entry name" value="YjeF_N_dom"/>
</dbReference>
<feature type="binding site" evidence="17">
    <location>
        <position position="322"/>
    </location>
    <ligand>
        <name>(6S)-NADPHX</name>
        <dbReference type="ChEBI" id="CHEBI:64076"/>
    </ligand>
</feature>
<dbReference type="STRING" id="84029.CROST_17380"/>
<feature type="binding site" evidence="18">
    <location>
        <position position="159"/>
    </location>
    <ligand>
        <name>(6S)-NADPHX</name>
        <dbReference type="ChEBI" id="CHEBI:64076"/>
    </ligand>
</feature>
<keyword evidence="21" id="KW-1185">Reference proteome</keyword>
<gene>
    <name evidence="20" type="primary">nnr</name>
    <name evidence="17" type="synonym">nnrD</name>
    <name evidence="18" type="synonym">nnrE</name>
    <name evidence="20" type="ORF">CROST_008530</name>
</gene>
<comment type="similarity">
    <text evidence="3 19">In the N-terminal section; belongs to the NnrE/AIBP family.</text>
</comment>
<comment type="cofactor">
    <cofactor evidence="17">
        <name>Mg(2+)</name>
        <dbReference type="ChEBI" id="CHEBI:18420"/>
    </cofactor>
</comment>
<feature type="binding site" evidence="18">
    <location>
        <position position="162"/>
    </location>
    <ligand>
        <name>K(+)</name>
        <dbReference type="ChEBI" id="CHEBI:29103"/>
    </ligand>
</feature>
<proteinExistence type="inferred from homology"/>
<evidence type="ECO:0000256" key="10">
    <source>
        <dbReference type="ARBA" id="ARBA00023027"/>
    </source>
</evidence>
<comment type="subunit">
    <text evidence="17">Homotetramer.</text>
</comment>
<dbReference type="HAMAP" id="MF_01966">
    <property type="entry name" value="NADHX_epimerase"/>
    <property type="match status" value="1"/>
</dbReference>
<keyword evidence="8 17" id="KW-0521">NADP</keyword>
<reference evidence="20 21" key="1">
    <citation type="submission" date="2022-04" db="EMBL/GenBank/DDBJ databases">
        <title>Genome sequence of C. roseum typestrain.</title>
        <authorList>
            <person name="Poehlein A."/>
            <person name="Schoch T."/>
            <person name="Duerre P."/>
            <person name="Daniel R."/>
        </authorList>
    </citation>
    <scope>NUCLEOTIDE SEQUENCE [LARGE SCALE GENOMIC DNA]</scope>
    <source>
        <strain evidence="20 21">DSM 7320</strain>
    </source>
</reference>
<evidence type="ECO:0000256" key="6">
    <source>
        <dbReference type="ARBA" id="ARBA00022741"/>
    </source>
</evidence>
<dbReference type="SUPFAM" id="SSF53613">
    <property type="entry name" value="Ribokinase-like"/>
    <property type="match status" value="1"/>
</dbReference>
<dbReference type="InterPro" id="IPR030677">
    <property type="entry name" value="Nnr"/>
</dbReference>
<comment type="similarity">
    <text evidence="18">Belongs to the NnrE/AIBP family.</text>
</comment>
<evidence type="ECO:0000256" key="16">
    <source>
        <dbReference type="ARBA" id="ARBA00049209"/>
    </source>
</evidence>
<feature type="binding site" evidence="17">
    <location>
        <position position="438"/>
    </location>
    <ligand>
        <name>AMP</name>
        <dbReference type="ChEBI" id="CHEBI:456215"/>
    </ligand>
</feature>
<evidence type="ECO:0000256" key="17">
    <source>
        <dbReference type="HAMAP-Rule" id="MF_01965"/>
    </source>
</evidence>
<sequence length="506" mass="55430">MRIGNSKVMNYIDQFCTINLGIPGTILMENAALKVVKNVEEKYKNIVIVCGVGNNGGDGMACARHFKAMEKNIEVFCIGNMGKMSKDCKFNYDILINMGIKVQNITDDEYITKFEEKIKNADLILDCIFGTGLNREVKGIYSVVISIINENANYIMSVDVPTGLNSDNGFVMGNAIKANKTISFVMQKKGFFNYKNEVYTGEVIIENIGVPEFVIEKFHEYMYIVDENMITNSILKRDKYAHKGDFGKVCIFAGSKGYSGAAYIATEAAVRCGSGLTTLCTANELQEVLSSKLVEAMTVNFEEKERVQKLISSCNAIGVGPGMGNSKETFEIVKEIISKASCPVVLDADAINVLKDKIGILKLKKNKIILTPHPGEMSRISGISVEKIEENRIDVAKKFAFDHNIILVLKGYNTIITDGKSVFINSTGSSYMASGGMGDCLTGIIVSLVGQGYAPIIAAVIGSFIHGYCGDNLSHKMENVTASDVLHEIPYAIKKLVIKKLIMNIN</sequence>
<evidence type="ECO:0000256" key="1">
    <source>
        <dbReference type="ARBA" id="ARBA00000013"/>
    </source>
</evidence>
<dbReference type="GO" id="GO:0052856">
    <property type="term" value="F:NAD(P)HX epimerase activity"/>
    <property type="evidence" value="ECO:0007669"/>
    <property type="project" value="UniProtKB-UniRule"/>
</dbReference>
<comment type="catalytic activity">
    <reaction evidence="15 17 19">
        <text>(6S)-NADHX + ADP = AMP + phosphate + NADH + H(+)</text>
        <dbReference type="Rhea" id="RHEA:32223"/>
        <dbReference type="ChEBI" id="CHEBI:15378"/>
        <dbReference type="ChEBI" id="CHEBI:43474"/>
        <dbReference type="ChEBI" id="CHEBI:57945"/>
        <dbReference type="ChEBI" id="CHEBI:64074"/>
        <dbReference type="ChEBI" id="CHEBI:456215"/>
        <dbReference type="ChEBI" id="CHEBI:456216"/>
        <dbReference type="EC" id="4.2.1.136"/>
    </reaction>
</comment>
<evidence type="ECO:0000256" key="19">
    <source>
        <dbReference type="PIRNR" id="PIRNR017184"/>
    </source>
</evidence>
<dbReference type="PIRSF" id="PIRSF017184">
    <property type="entry name" value="Nnr"/>
    <property type="match status" value="1"/>
</dbReference>
<evidence type="ECO:0000256" key="13">
    <source>
        <dbReference type="ARBA" id="ARBA00023268"/>
    </source>
</evidence>
<evidence type="ECO:0000256" key="7">
    <source>
        <dbReference type="ARBA" id="ARBA00022840"/>
    </source>
</evidence>
<evidence type="ECO:0000256" key="5">
    <source>
        <dbReference type="ARBA" id="ARBA00022723"/>
    </source>
</evidence>
<feature type="binding site" evidence="17">
    <location>
        <position position="439"/>
    </location>
    <ligand>
        <name>(6S)-NADPHX</name>
        <dbReference type="ChEBI" id="CHEBI:64076"/>
    </ligand>
</feature>
<comment type="similarity">
    <text evidence="17">Belongs to the NnrD/CARKD family.</text>
</comment>
<dbReference type="Pfam" id="PF03853">
    <property type="entry name" value="YjeF_N"/>
    <property type="match status" value="1"/>
</dbReference>
<comment type="function">
    <text evidence="17">Catalyzes the dehydration of the S-form of NAD(P)HX at the expense of ADP, which is converted to AMP. Together with NAD(P)HX epimerase, which catalyzes the epimerization of the S- and R-forms, the enzyme allows the repair of both epimers of NAD(P)HX, a damaged form of NAD(P)H that is a result of enzymatic or heat-dependent hydration.</text>
</comment>
<dbReference type="HAMAP" id="MF_01965">
    <property type="entry name" value="NADHX_dehydratase"/>
    <property type="match status" value="1"/>
</dbReference>
<dbReference type="PANTHER" id="PTHR12592">
    <property type="entry name" value="ATP-DEPENDENT (S)-NAD(P)H-HYDRATE DEHYDRATASE FAMILY MEMBER"/>
    <property type="match status" value="1"/>
</dbReference>
<comment type="catalytic activity">
    <reaction evidence="2 18 19">
        <text>(6R)-NADPHX = (6S)-NADPHX</text>
        <dbReference type="Rhea" id="RHEA:32227"/>
        <dbReference type="ChEBI" id="CHEBI:64076"/>
        <dbReference type="ChEBI" id="CHEBI:64077"/>
        <dbReference type="EC" id="5.1.99.6"/>
    </reaction>
</comment>
<dbReference type="GO" id="GO:0046496">
    <property type="term" value="P:nicotinamide nucleotide metabolic process"/>
    <property type="evidence" value="ECO:0007669"/>
    <property type="project" value="UniProtKB-UniRule"/>
</dbReference>
<evidence type="ECO:0000313" key="21">
    <source>
        <dbReference type="Proteomes" id="UP000190951"/>
    </source>
</evidence>
<evidence type="ECO:0000256" key="8">
    <source>
        <dbReference type="ARBA" id="ARBA00022857"/>
    </source>
</evidence>
<feature type="binding site" evidence="17">
    <location>
        <position position="261"/>
    </location>
    <ligand>
        <name>(6S)-NADPHX</name>
        <dbReference type="ChEBI" id="CHEBI:64076"/>
    </ligand>
</feature>
<comment type="cofactor">
    <cofactor evidence="18 19">
        <name>K(+)</name>
        <dbReference type="ChEBI" id="CHEBI:29103"/>
    </cofactor>
    <text evidence="18 19">Binds 1 potassium ion per subunit.</text>
</comment>
<evidence type="ECO:0000256" key="3">
    <source>
        <dbReference type="ARBA" id="ARBA00006001"/>
    </source>
</evidence>
<dbReference type="EMBL" id="CP096983">
    <property type="protein sequence ID" value="URZ10145.1"/>
    <property type="molecule type" value="Genomic_DNA"/>
</dbReference>
<evidence type="ECO:0000313" key="20">
    <source>
        <dbReference type="EMBL" id="URZ10145.1"/>
    </source>
</evidence>
<feature type="binding site" evidence="18">
    <location>
        <begin position="54"/>
        <end position="58"/>
    </location>
    <ligand>
        <name>(6S)-NADPHX</name>
        <dbReference type="ChEBI" id="CHEBI:64076"/>
    </ligand>
</feature>
<comment type="function">
    <text evidence="18">Catalyzes the epimerization of the S- and R-forms of NAD(P)HX, a damaged form of NAD(P)H that is a result of enzymatic or heat-dependent hydration. This is a prerequisite for the S-specific NAD(P)H-hydrate dehydratase to allow the repair of both epimers of NAD(P)HX.</text>
</comment>
<protein>
    <recommendedName>
        <fullName evidence="19">Bifunctional NAD(P)H-hydrate repair enzyme</fullName>
    </recommendedName>
    <alternativeName>
        <fullName evidence="19">Nicotinamide nucleotide repair protein</fullName>
    </alternativeName>
    <domain>
        <recommendedName>
            <fullName evidence="19">ADP-dependent (S)-NAD(P)H-hydrate dehydratase</fullName>
            <ecNumber evidence="19">4.2.1.136</ecNumber>
        </recommendedName>
        <alternativeName>
            <fullName evidence="19">ADP-dependent NAD(P)HX dehydratase</fullName>
        </alternativeName>
    </domain>
    <domain>
        <recommendedName>
            <fullName evidence="19">NAD(P)H-hydrate epimerase</fullName>
            <ecNumber evidence="19">5.1.99.6</ecNumber>
        </recommendedName>
    </domain>
</protein>
<organism evidence="20 21">
    <name type="scientific">Clostridium felsineum</name>
    <dbReference type="NCBI Taxonomy" id="36839"/>
    <lineage>
        <taxon>Bacteria</taxon>
        <taxon>Bacillati</taxon>
        <taxon>Bacillota</taxon>
        <taxon>Clostridia</taxon>
        <taxon>Eubacteriales</taxon>
        <taxon>Clostridiaceae</taxon>
        <taxon>Clostridium</taxon>
    </lineage>
</organism>
<keyword evidence="7 17" id="KW-0067">ATP-binding</keyword>
<evidence type="ECO:0000256" key="9">
    <source>
        <dbReference type="ARBA" id="ARBA00022958"/>
    </source>
</evidence>
<feature type="binding site" evidence="17">
    <location>
        <begin position="410"/>
        <end position="414"/>
    </location>
    <ligand>
        <name>AMP</name>
        <dbReference type="ChEBI" id="CHEBI:456215"/>
    </ligand>
</feature>
<dbReference type="PROSITE" id="PS51383">
    <property type="entry name" value="YJEF_C_3"/>
    <property type="match status" value="1"/>
</dbReference>
<evidence type="ECO:0000256" key="4">
    <source>
        <dbReference type="ARBA" id="ARBA00009524"/>
    </source>
</evidence>
<dbReference type="GO" id="GO:0046872">
    <property type="term" value="F:metal ion binding"/>
    <property type="evidence" value="ECO:0007669"/>
    <property type="project" value="UniProtKB-UniRule"/>
</dbReference>
<keyword evidence="9 18" id="KW-0630">Potassium</keyword>
<comment type="function">
    <text evidence="14 19">Bifunctional enzyme that catalyzes the epimerization of the S- and R-forms of NAD(P)HX and the dehydration of the S-form of NAD(P)HX at the expense of ADP, which is converted to AMP. This allows the repair of both epimers of NAD(P)HX, a damaged form of NAD(P)H that is a result of enzymatic or heat-dependent hydration.</text>
</comment>
<comment type="catalytic activity">
    <reaction evidence="16 17 19">
        <text>(6S)-NADPHX + ADP = AMP + phosphate + NADPH + H(+)</text>
        <dbReference type="Rhea" id="RHEA:32235"/>
        <dbReference type="ChEBI" id="CHEBI:15378"/>
        <dbReference type="ChEBI" id="CHEBI:43474"/>
        <dbReference type="ChEBI" id="CHEBI:57783"/>
        <dbReference type="ChEBI" id="CHEBI:64076"/>
        <dbReference type="ChEBI" id="CHEBI:456215"/>
        <dbReference type="ChEBI" id="CHEBI:456216"/>
        <dbReference type="EC" id="4.2.1.136"/>
    </reaction>
</comment>
<evidence type="ECO:0000256" key="11">
    <source>
        <dbReference type="ARBA" id="ARBA00023235"/>
    </source>
</evidence>
<dbReference type="PANTHER" id="PTHR12592:SF0">
    <property type="entry name" value="ATP-DEPENDENT (S)-NAD(P)H-HYDRATE DEHYDRATASE"/>
    <property type="match status" value="1"/>
</dbReference>